<feature type="transmembrane region" description="Helical" evidence="1">
    <location>
        <begin position="306"/>
        <end position="329"/>
    </location>
</feature>
<feature type="transmembrane region" description="Helical" evidence="1">
    <location>
        <begin position="99"/>
        <end position="121"/>
    </location>
</feature>
<dbReference type="STRING" id="626522.GCWU000325_02832"/>
<dbReference type="PANTHER" id="PTHR37312">
    <property type="entry name" value="MEMBRANE-BOUND ACYLTRANSFERASE YKRP-RELATED"/>
    <property type="match status" value="1"/>
</dbReference>
<keyword evidence="4" id="KW-1185">Reference proteome</keyword>
<evidence type="ECO:0000313" key="4">
    <source>
        <dbReference type="Proteomes" id="UP000003460"/>
    </source>
</evidence>
<reference evidence="3" key="1">
    <citation type="submission" date="2009-09" db="EMBL/GenBank/DDBJ databases">
        <authorList>
            <person name="Weinstock G."/>
            <person name="Sodergren E."/>
            <person name="Clifton S."/>
            <person name="Fulton L."/>
            <person name="Fulton B."/>
            <person name="Courtney L."/>
            <person name="Fronick C."/>
            <person name="Harrison M."/>
            <person name="Strong C."/>
            <person name="Farmer C."/>
            <person name="Delahaunty K."/>
            <person name="Markovic C."/>
            <person name="Hall O."/>
            <person name="Minx P."/>
            <person name="Tomlinson C."/>
            <person name="Mitreva M."/>
            <person name="Nelson J."/>
            <person name="Hou S."/>
            <person name="Wollam A."/>
            <person name="Pepin K.H."/>
            <person name="Johnson M."/>
            <person name="Bhonagiri V."/>
            <person name="Nash W.E."/>
            <person name="Warren W."/>
            <person name="Chinwalla A."/>
            <person name="Mardis E.R."/>
            <person name="Wilson R.K."/>
        </authorList>
    </citation>
    <scope>NUCLEOTIDE SEQUENCE [LARGE SCALE GENOMIC DNA]</scope>
    <source>
        <strain evidence="3">ATCC 51259</strain>
    </source>
</reference>
<feature type="transmembrane region" description="Helical" evidence="1">
    <location>
        <begin position="147"/>
        <end position="167"/>
    </location>
</feature>
<accession>C9LKR2</accession>
<keyword evidence="1" id="KW-1133">Transmembrane helix</keyword>
<keyword evidence="1" id="KW-0472">Membrane</keyword>
<gene>
    <name evidence="3" type="ORF">GCWU000325_02832</name>
</gene>
<evidence type="ECO:0000256" key="1">
    <source>
        <dbReference type="SAM" id="Phobius"/>
    </source>
</evidence>
<dbReference type="HOGENOM" id="CLU_846366_0_0_10"/>
<feature type="transmembrane region" description="Helical" evidence="1">
    <location>
        <begin position="241"/>
        <end position="259"/>
    </location>
</feature>
<feature type="domain" description="Acyltransferase 3" evidence="2">
    <location>
        <begin position="39"/>
        <end position="322"/>
    </location>
</feature>
<proteinExistence type="predicted"/>
<protein>
    <submittedName>
        <fullName evidence="3">Acyltransferase</fullName>
    </submittedName>
</protein>
<dbReference type="GO" id="GO:0016747">
    <property type="term" value="F:acyltransferase activity, transferring groups other than amino-acyl groups"/>
    <property type="evidence" value="ECO:0007669"/>
    <property type="project" value="InterPro"/>
</dbReference>
<dbReference type="Pfam" id="PF01757">
    <property type="entry name" value="Acyl_transf_3"/>
    <property type="match status" value="1"/>
</dbReference>
<dbReference type="InterPro" id="IPR052734">
    <property type="entry name" value="Nod_factor_acetyltransferase"/>
</dbReference>
<feature type="transmembrane region" description="Helical" evidence="1">
    <location>
        <begin position="271"/>
        <end position="294"/>
    </location>
</feature>
<feature type="transmembrane region" description="Helical" evidence="1">
    <location>
        <begin position="179"/>
        <end position="205"/>
    </location>
</feature>
<dbReference type="AlphaFoldDB" id="C9LKR2"/>
<sequence>MPSGTPKIIFDKQLYVMTDLYICIMISPSLSITTHKRIEELDFLKSIFILLMVAFHLLYFADHYPLLKQWVYTFHMPGFLLISGYLMPVNKGGRHIARTLWWFTVPYLFLESAYIVLSTVVPVHDPIKDLTILVFVEKIFFNPVGPYWYLHTLILCGALYFVVFRWLKGPTLSRIFALGLAYFSLAYVGLVAWDMSLYFAIGLIVRQSGLTFLQVFRPSWWALPVLGLLACRPDTFHKGTLGGMLTVYAVIATALALYPRLPRVLKRLFLFLGRNSLVIFLFSPLFVKVCKILLPRYLAFDSTHLLFLFIALPLCVIGSLAVCKVLDLLHLTPWFLGRPSALA</sequence>
<keyword evidence="1" id="KW-0812">Transmembrane</keyword>
<keyword evidence="3" id="KW-0808">Transferase</keyword>
<dbReference type="eggNOG" id="ENOG5033QXP">
    <property type="taxonomic scope" value="Bacteria"/>
</dbReference>
<dbReference type="InterPro" id="IPR002656">
    <property type="entry name" value="Acyl_transf_3_dom"/>
</dbReference>
<feature type="transmembrane region" description="Helical" evidence="1">
    <location>
        <begin position="67"/>
        <end position="87"/>
    </location>
</feature>
<dbReference type="OrthoDB" id="9809782at2"/>
<feature type="transmembrane region" description="Helical" evidence="1">
    <location>
        <begin position="12"/>
        <end position="31"/>
    </location>
</feature>
<feature type="transmembrane region" description="Helical" evidence="1">
    <location>
        <begin position="43"/>
        <end position="61"/>
    </location>
</feature>
<evidence type="ECO:0000313" key="3">
    <source>
        <dbReference type="EMBL" id="EEX70290.1"/>
    </source>
</evidence>
<comment type="caution">
    <text evidence="3">The sequence shown here is derived from an EMBL/GenBank/DDBJ whole genome shotgun (WGS) entry which is preliminary data.</text>
</comment>
<name>C9LKR2_9BACT</name>
<dbReference type="Proteomes" id="UP000003460">
    <property type="component" value="Unassembled WGS sequence"/>
</dbReference>
<keyword evidence="3" id="KW-0012">Acyltransferase</keyword>
<dbReference type="PANTHER" id="PTHR37312:SF1">
    <property type="entry name" value="MEMBRANE-BOUND ACYLTRANSFERASE YKRP-RELATED"/>
    <property type="match status" value="1"/>
</dbReference>
<organism evidence="3 4">
    <name type="scientific">Alloprevotella tannerae ATCC 51259</name>
    <dbReference type="NCBI Taxonomy" id="626522"/>
    <lineage>
        <taxon>Bacteria</taxon>
        <taxon>Pseudomonadati</taxon>
        <taxon>Bacteroidota</taxon>
        <taxon>Bacteroidia</taxon>
        <taxon>Bacteroidales</taxon>
        <taxon>Prevotellaceae</taxon>
        <taxon>Alloprevotella</taxon>
    </lineage>
</organism>
<evidence type="ECO:0000259" key="2">
    <source>
        <dbReference type="Pfam" id="PF01757"/>
    </source>
</evidence>
<dbReference type="EMBL" id="ACIJ02000031">
    <property type="protein sequence ID" value="EEX70290.1"/>
    <property type="molecule type" value="Genomic_DNA"/>
</dbReference>